<feature type="transmembrane region" description="Helical" evidence="1">
    <location>
        <begin position="45"/>
        <end position="65"/>
    </location>
</feature>
<feature type="transmembrane region" description="Helical" evidence="1">
    <location>
        <begin position="150"/>
        <end position="172"/>
    </location>
</feature>
<feature type="transmembrane region" description="Helical" evidence="1">
    <location>
        <begin position="85"/>
        <end position="111"/>
    </location>
</feature>
<feature type="transmembrane region" description="Helical" evidence="1">
    <location>
        <begin position="123"/>
        <end position="144"/>
    </location>
</feature>
<name>A0A285VEN4_9MICO</name>
<dbReference type="Proteomes" id="UP000219688">
    <property type="component" value="Unassembled WGS sequence"/>
</dbReference>
<gene>
    <name evidence="2" type="ORF">SAMN05421879_101678</name>
</gene>
<feature type="transmembrane region" description="Helical" evidence="1">
    <location>
        <begin position="20"/>
        <end position="38"/>
    </location>
</feature>
<keyword evidence="1" id="KW-0472">Membrane</keyword>
<dbReference type="EMBL" id="OBQK01000001">
    <property type="protein sequence ID" value="SOC52562.1"/>
    <property type="molecule type" value="Genomic_DNA"/>
</dbReference>
<evidence type="ECO:0000313" key="2">
    <source>
        <dbReference type="EMBL" id="SOC52562.1"/>
    </source>
</evidence>
<reference evidence="3" key="1">
    <citation type="submission" date="2017-08" db="EMBL/GenBank/DDBJ databases">
        <authorList>
            <person name="Varghese N."/>
            <person name="Submissions S."/>
        </authorList>
    </citation>
    <scope>NUCLEOTIDE SEQUENCE [LARGE SCALE GENOMIC DNA]</scope>
    <source>
        <strain evidence="3">USBA17B2</strain>
    </source>
</reference>
<evidence type="ECO:0000256" key="1">
    <source>
        <dbReference type="SAM" id="Phobius"/>
    </source>
</evidence>
<dbReference type="AlphaFoldDB" id="A0A285VEN4"/>
<protein>
    <submittedName>
        <fullName evidence="2">Uncharacterized protein</fullName>
    </submittedName>
</protein>
<evidence type="ECO:0000313" key="3">
    <source>
        <dbReference type="Proteomes" id="UP000219688"/>
    </source>
</evidence>
<keyword evidence="3" id="KW-1185">Reference proteome</keyword>
<accession>A0A285VEN4</accession>
<keyword evidence="1" id="KW-0812">Transmembrane</keyword>
<dbReference type="RefSeq" id="WP_097186825.1">
    <property type="nucleotide sequence ID" value="NZ_OBQK01000001.1"/>
</dbReference>
<proteinExistence type="predicted"/>
<organism evidence="2 3">
    <name type="scientific">Ornithinimicrobium cerasi</name>
    <dbReference type="NCBI Taxonomy" id="2248773"/>
    <lineage>
        <taxon>Bacteria</taxon>
        <taxon>Bacillati</taxon>
        <taxon>Actinomycetota</taxon>
        <taxon>Actinomycetes</taxon>
        <taxon>Micrococcales</taxon>
        <taxon>Ornithinimicrobiaceae</taxon>
        <taxon>Ornithinimicrobium</taxon>
    </lineage>
</organism>
<keyword evidence="1" id="KW-1133">Transmembrane helix</keyword>
<sequence length="180" mass="18761">MRELLDLWADLRSASRTHLLVRGVALGGSLLFALAYALAGGGNLIAWLGLVVLGLLVVVQPHTLAPGLFLGYAVASWWATVPSTWHWALLPAALGLLVLHTAAALCASVPAQAPIPRTVLRRWLYRVAVVAAGTVLVWGLSGLLTLRRAAGLGAVPGIVGLLVLAVALVVLLRRRGPSAA</sequence>